<evidence type="ECO:0000256" key="2">
    <source>
        <dbReference type="ARBA" id="ARBA00023125"/>
    </source>
</evidence>
<protein>
    <submittedName>
        <fullName evidence="6">AraC-type DNA-binding protein</fullName>
    </submittedName>
</protein>
<keyword evidence="7" id="KW-1185">Reference proteome</keyword>
<dbReference type="SUPFAM" id="SSF48452">
    <property type="entry name" value="TPR-like"/>
    <property type="match status" value="2"/>
</dbReference>
<dbReference type="Gene3D" id="1.10.10.60">
    <property type="entry name" value="Homeodomain-like"/>
    <property type="match status" value="1"/>
</dbReference>
<keyword evidence="4" id="KW-1133">Transmembrane helix</keyword>
<organism evidence="6 7">
    <name type="scientific">Epilithonimonas hungarica</name>
    <dbReference type="NCBI Taxonomy" id="454006"/>
    <lineage>
        <taxon>Bacteria</taxon>
        <taxon>Pseudomonadati</taxon>
        <taxon>Bacteroidota</taxon>
        <taxon>Flavobacteriia</taxon>
        <taxon>Flavobacteriales</taxon>
        <taxon>Weeksellaceae</taxon>
        <taxon>Chryseobacterium group</taxon>
        <taxon>Epilithonimonas</taxon>
    </lineage>
</organism>
<keyword evidence="4" id="KW-0812">Transmembrane</keyword>
<dbReference type="SMART" id="SM00342">
    <property type="entry name" value="HTH_ARAC"/>
    <property type="match status" value="1"/>
</dbReference>
<dbReference type="OrthoDB" id="5295174at2"/>
<keyword evidence="2 6" id="KW-0238">DNA-binding</keyword>
<evidence type="ECO:0000259" key="5">
    <source>
        <dbReference type="PROSITE" id="PS01124"/>
    </source>
</evidence>
<proteinExistence type="predicted"/>
<evidence type="ECO:0000256" key="4">
    <source>
        <dbReference type="SAM" id="Phobius"/>
    </source>
</evidence>
<keyword evidence="4" id="KW-0472">Membrane</keyword>
<dbReference type="RefSeq" id="WP_089874019.1">
    <property type="nucleotide sequence ID" value="NZ_FNBH01000003.1"/>
</dbReference>
<dbReference type="STRING" id="454006.SAMN05421825_2782"/>
<reference evidence="7" key="1">
    <citation type="submission" date="2016-10" db="EMBL/GenBank/DDBJ databases">
        <authorList>
            <person name="Varghese N."/>
            <person name="Submissions S."/>
        </authorList>
    </citation>
    <scope>NUCLEOTIDE SEQUENCE [LARGE SCALE GENOMIC DNA]</scope>
    <source>
        <strain evidence="7">DSM 19684</strain>
    </source>
</reference>
<dbReference type="PROSITE" id="PS01124">
    <property type="entry name" value="HTH_ARAC_FAMILY_2"/>
    <property type="match status" value="1"/>
</dbReference>
<feature type="domain" description="HTH araC/xylS-type" evidence="5">
    <location>
        <begin position="419"/>
        <end position="527"/>
    </location>
</feature>
<dbReference type="InterPro" id="IPR009057">
    <property type="entry name" value="Homeodomain-like_sf"/>
</dbReference>
<dbReference type="InterPro" id="IPR011990">
    <property type="entry name" value="TPR-like_helical_dom_sf"/>
</dbReference>
<dbReference type="Proteomes" id="UP000199203">
    <property type="component" value="Unassembled WGS sequence"/>
</dbReference>
<dbReference type="Pfam" id="PF12833">
    <property type="entry name" value="HTH_18"/>
    <property type="match status" value="1"/>
</dbReference>
<name>A0A1G7RUJ4_9FLAO</name>
<keyword evidence="1" id="KW-0805">Transcription regulation</keyword>
<dbReference type="InterPro" id="IPR018060">
    <property type="entry name" value="HTH_AraC"/>
</dbReference>
<accession>A0A1G7RUJ4</accession>
<evidence type="ECO:0000313" key="7">
    <source>
        <dbReference type="Proteomes" id="UP000199203"/>
    </source>
</evidence>
<sequence length="537" mass="62931">MRLYQKNWRKIFFFLIIVVFARVSAQNPEEYNKIYTKTYIDISQKDFPRALKIADSLFSISETPRFKVRSLMLSASLLQQSGDIKKAIGYAVTAQQISNESDDLIWKAKISGFLATQYRQLKLFEQSKKYIDETIEATKKIKDQKIIDQTMGFIMQEKAYYELEMKDYTKSISYVLEAQRYFDLNGQTNPFIFANNNQLLGLNYYYLKEYDKALGYYDIALKNLGQMPDNFMKALVINGIARIFIAKKDVGQAKKRLDEAKRLAEESSYLSLKSEIYETSQEYYSLIKDIDKLQETKVKQDSIIDKIETNSSSFISASVSKLIKNNDDIKKETEKKNIAIWIALLLIISGIVYFFLYRRKQKDNFNKFKQFMENQIKTQDLNFEIPPNNIDNELHHETNYDNRSEGSEQNTMMTPATEKKILLKLEKFEQSKLFTRSTVSLPYLASYCNTNTKYLSYVVNTYKKKDFKNYINELRIKYIIDKLKNDPQYHKYKISTLAEEVGFSSQSKFAAAFRKITELSPSQFIEHLKKSSNFQAK</sequence>
<keyword evidence="3" id="KW-0804">Transcription</keyword>
<dbReference type="Gene3D" id="1.25.40.10">
    <property type="entry name" value="Tetratricopeptide repeat domain"/>
    <property type="match status" value="2"/>
</dbReference>
<feature type="transmembrane region" description="Helical" evidence="4">
    <location>
        <begin position="338"/>
        <end position="357"/>
    </location>
</feature>
<dbReference type="AlphaFoldDB" id="A0A1G7RUJ4"/>
<dbReference type="GO" id="GO:0043565">
    <property type="term" value="F:sequence-specific DNA binding"/>
    <property type="evidence" value="ECO:0007669"/>
    <property type="project" value="InterPro"/>
</dbReference>
<dbReference type="PANTHER" id="PTHR43280:SF34">
    <property type="entry name" value="ARAC-FAMILY TRANSCRIPTIONAL REGULATOR"/>
    <property type="match status" value="1"/>
</dbReference>
<dbReference type="PANTHER" id="PTHR43280">
    <property type="entry name" value="ARAC-FAMILY TRANSCRIPTIONAL REGULATOR"/>
    <property type="match status" value="1"/>
</dbReference>
<dbReference type="GO" id="GO:0003700">
    <property type="term" value="F:DNA-binding transcription factor activity"/>
    <property type="evidence" value="ECO:0007669"/>
    <property type="project" value="InterPro"/>
</dbReference>
<evidence type="ECO:0000256" key="3">
    <source>
        <dbReference type="ARBA" id="ARBA00023163"/>
    </source>
</evidence>
<gene>
    <name evidence="6" type="ORF">SAMN05421825_2782</name>
</gene>
<dbReference type="EMBL" id="FNBH01000003">
    <property type="protein sequence ID" value="SDG14344.1"/>
    <property type="molecule type" value="Genomic_DNA"/>
</dbReference>
<evidence type="ECO:0000313" key="6">
    <source>
        <dbReference type="EMBL" id="SDG14344.1"/>
    </source>
</evidence>
<dbReference type="SUPFAM" id="SSF46689">
    <property type="entry name" value="Homeodomain-like"/>
    <property type="match status" value="1"/>
</dbReference>
<evidence type="ECO:0000256" key="1">
    <source>
        <dbReference type="ARBA" id="ARBA00023015"/>
    </source>
</evidence>